<comment type="pathway">
    <text evidence="3">Amino-acid biosynthesis; L-valine biosynthesis; L-valine from pyruvate: step 4/4.</text>
</comment>
<dbReference type="EC" id="2.6.1.42" evidence="6"/>
<evidence type="ECO:0000256" key="4">
    <source>
        <dbReference type="ARBA" id="ARBA00005072"/>
    </source>
</evidence>
<dbReference type="Gene3D" id="3.30.470.10">
    <property type="match status" value="1"/>
</dbReference>
<dbReference type="Proteomes" id="UP000239532">
    <property type="component" value="Unassembled WGS sequence"/>
</dbReference>
<dbReference type="InterPro" id="IPR043132">
    <property type="entry name" value="BCAT-like_C"/>
</dbReference>
<dbReference type="GO" id="GO:0004084">
    <property type="term" value="F:branched-chain-amino-acid transaminase activity"/>
    <property type="evidence" value="ECO:0007669"/>
    <property type="project" value="UniProtKB-EC"/>
</dbReference>
<reference evidence="13 14" key="1">
    <citation type="submission" date="2016-11" db="EMBL/GenBank/DDBJ databases">
        <title>Trade-off between light-utilization and light-protection in marine flavobacteria.</title>
        <authorList>
            <person name="Kumagai Y."/>
        </authorList>
    </citation>
    <scope>NUCLEOTIDE SEQUENCE [LARGE SCALE GENOMIC DNA]</scope>
    <source>
        <strain evidence="13 14">JCM 17109</strain>
    </source>
</reference>
<dbReference type="InterPro" id="IPR043131">
    <property type="entry name" value="BCAT-like_N"/>
</dbReference>
<comment type="pathway">
    <text evidence="2">Amino-acid biosynthesis; L-isoleucine biosynthesis; L-isoleucine from 2-oxobutanoate: step 4/4.</text>
</comment>
<keyword evidence="14" id="KW-1185">Reference proteome</keyword>
<dbReference type="InterPro" id="IPR050571">
    <property type="entry name" value="Class-IV_PLP-Dep_Aminotrnsfr"/>
</dbReference>
<comment type="catalytic activity">
    <reaction evidence="10">
        <text>L-leucine + 2-oxoglutarate = 4-methyl-2-oxopentanoate + L-glutamate</text>
        <dbReference type="Rhea" id="RHEA:18321"/>
        <dbReference type="ChEBI" id="CHEBI:16810"/>
        <dbReference type="ChEBI" id="CHEBI:17865"/>
        <dbReference type="ChEBI" id="CHEBI:29985"/>
        <dbReference type="ChEBI" id="CHEBI:57427"/>
        <dbReference type="EC" id="2.6.1.42"/>
    </reaction>
</comment>
<dbReference type="EMBL" id="MQUC01000003">
    <property type="protein sequence ID" value="PRP66608.1"/>
    <property type="molecule type" value="Genomic_DNA"/>
</dbReference>
<dbReference type="GO" id="GO:0046394">
    <property type="term" value="P:carboxylic acid biosynthetic process"/>
    <property type="evidence" value="ECO:0007669"/>
    <property type="project" value="UniProtKB-ARBA"/>
</dbReference>
<evidence type="ECO:0000256" key="5">
    <source>
        <dbReference type="ARBA" id="ARBA00009320"/>
    </source>
</evidence>
<sequence length="278" mass="32093">MILLNDQLVENEQAHIAYNNRGTYYGDGVFETMRCYKGIAIFYESHYFRLMSSMRILRMEIPDSFTPEFFEEQIKELHEANELNSDHTRIRITVWRNQGGLYTPTDSTVSYSMEVSSLSHVFEHIATNEVELFKDHLLPLGMLGTLKTATKTVNILAGIYKTENDYDDMLLLNQNKMVVESISGNLFLRSGNIIKTPPITDGCLNGIMRGQVIAQLKRMLNYQVVEESITPFELQRADEMFSTNVIQGIKSISKYRKKEYETSAADELREFFNQKLFS</sequence>
<evidence type="ECO:0000256" key="11">
    <source>
        <dbReference type="RuleBase" id="RU004106"/>
    </source>
</evidence>
<protein>
    <recommendedName>
        <fullName evidence="6">branched-chain-amino-acid transaminase</fullName>
        <ecNumber evidence="6">2.6.1.42</ecNumber>
    </recommendedName>
</protein>
<evidence type="ECO:0000256" key="12">
    <source>
        <dbReference type="RuleBase" id="RU004516"/>
    </source>
</evidence>
<dbReference type="OrthoDB" id="9805628at2"/>
<comment type="catalytic activity">
    <reaction evidence="8">
        <text>L-valine + 2-oxoglutarate = 3-methyl-2-oxobutanoate + L-glutamate</text>
        <dbReference type="Rhea" id="RHEA:24813"/>
        <dbReference type="ChEBI" id="CHEBI:11851"/>
        <dbReference type="ChEBI" id="CHEBI:16810"/>
        <dbReference type="ChEBI" id="CHEBI:29985"/>
        <dbReference type="ChEBI" id="CHEBI:57762"/>
        <dbReference type="EC" id="2.6.1.42"/>
    </reaction>
</comment>
<dbReference type="RefSeq" id="WP_105982412.1">
    <property type="nucleotide sequence ID" value="NZ_MQUC01000003.1"/>
</dbReference>
<accession>A0A2S9WT13</accession>
<evidence type="ECO:0000256" key="7">
    <source>
        <dbReference type="ARBA" id="ARBA00022898"/>
    </source>
</evidence>
<dbReference type="PROSITE" id="PS00770">
    <property type="entry name" value="AA_TRANSFER_CLASS_4"/>
    <property type="match status" value="1"/>
</dbReference>
<gene>
    <name evidence="13" type="ORF">BST86_05580</name>
</gene>
<evidence type="ECO:0000256" key="6">
    <source>
        <dbReference type="ARBA" id="ARBA00013053"/>
    </source>
</evidence>
<evidence type="ECO:0000256" key="3">
    <source>
        <dbReference type="ARBA" id="ARBA00004931"/>
    </source>
</evidence>
<dbReference type="PANTHER" id="PTHR42743">
    <property type="entry name" value="AMINO-ACID AMINOTRANSFERASE"/>
    <property type="match status" value="1"/>
</dbReference>
<dbReference type="CDD" id="cd00449">
    <property type="entry name" value="PLPDE_IV"/>
    <property type="match status" value="1"/>
</dbReference>
<evidence type="ECO:0000313" key="14">
    <source>
        <dbReference type="Proteomes" id="UP000239532"/>
    </source>
</evidence>
<dbReference type="PANTHER" id="PTHR42743:SF11">
    <property type="entry name" value="AMINODEOXYCHORISMATE LYASE"/>
    <property type="match status" value="1"/>
</dbReference>
<evidence type="ECO:0000256" key="9">
    <source>
        <dbReference type="ARBA" id="ARBA00048798"/>
    </source>
</evidence>
<dbReference type="SUPFAM" id="SSF56752">
    <property type="entry name" value="D-aminoacid aminotransferase-like PLP-dependent enzymes"/>
    <property type="match status" value="1"/>
</dbReference>
<name>A0A2S9WT13_9FLAO</name>
<dbReference type="InterPro" id="IPR018300">
    <property type="entry name" value="Aminotrans_IV_CS"/>
</dbReference>
<evidence type="ECO:0000256" key="10">
    <source>
        <dbReference type="ARBA" id="ARBA00049229"/>
    </source>
</evidence>
<evidence type="ECO:0000313" key="13">
    <source>
        <dbReference type="EMBL" id="PRP66608.1"/>
    </source>
</evidence>
<dbReference type="Pfam" id="PF01063">
    <property type="entry name" value="Aminotran_4"/>
    <property type="match status" value="1"/>
</dbReference>
<proteinExistence type="inferred from homology"/>
<keyword evidence="13" id="KW-0808">Transferase</keyword>
<evidence type="ECO:0000256" key="8">
    <source>
        <dbReference type="ARBA" id="ARBA00048212"/>
    </source>
</evidence>
<comment type="similarity">
    <text evidence="5 11">Belongs to the class-IV pyridoxal-phosphate-dependent aminotransferase family.</text>
</comment>
<organism evidence="13 14">
    <name type="scientific">Nonlabens agnitus</name>
    <dbReference type="NCBI Taxonomy" id="870484"/>
    <lineage>
        <taxon>Bacteria</taxon>
        <taxon>Pseudomonadati</taxon>
        <taxon>Bacteroidota</taxon>
        <taxon>Flavobacteriia</taxon>
        <taxon>Flavobacteriales</taxon>
        <taxon>Flavobacteriaceae</taxon>
        <taxon>Nonlabens</taxon>
    </lineage>
</organism>
<dbReference type="InterPro" id="IPR001544">
    <property type="entry name" value="Aminotrans_IV"/>
</dbReference>
<keyword evidence="13" id="KW-0032">Aminotransferase</keyword>
<comment type="cofactor">
    <cofactor evidence="1 12">
        <name>pyridoxal 5'-phosphate</name>
        <dbReference type="ChEBI" id="CHEBI:597326"/>
    </cofactor>
</comment>
<dbReference type="Gene3D" id="3.20.10.10">
    <property type="entry name" value="D-amino Acid Aminotransferase, subunit A, domain 2"/>
    <property type="match status" value="1"/>
</dbReference>
<evidence type="ECO:0000256" key="1">
    <source>
        <dbReference type="ARBA" id="ARBA00001933"/>
    </source>
</evidence>
<evidence type="ECO:0000256" key="2">
    <source>
        <dbReference type="ARBA" id="ARBA00004824"/>
    </source>
</evidence>
<keyword evidence="7 12" id="KW-0663">Pyridoxal phosphate</keyword>
<dbReference type="AlphaFoldDB" id="A0A2S9WT13"/>
<comment type="pathway">
    <text evidence="4">Amino-acid biosynthesis; L-leucine biosynthesis; L-leucine from 3-methyl-2-oxobutanoate: step 4/4.</text>
</comment>
<comment type="caution">
    <text evidence="13">The sequence shown here is derived from an EMBL/GenBank/DDBJ whole genome shotgun (WGS) entry which is preliminary data.</text>
</comment>
<dbReference type="InterPro" id="IPR036038">
    <property type="entry name" value="Aminotransferase-like"/>
</dbReference>
<comment type="catalytic activity">
    <reaction evidence="9">
        <text>L-isoleucine + 2-oxoglutarate = (S)-3-methyl-2-oxopentanoate + L-glutamate</text>
        <dbReference type="Rhea" id="RHEA:24801"/>
        <dbReference type="ChEBI" id="CHEBI:16810"/>
        <dbReference type="ChEBI" id="CHEBI:29985"/>
        <dbReference type="ChEBI" id="CHEBI:35146"/>
        <dbReference type="ChEBI" id="CHEBI:58045"/>
        <dbReference type="EC" id="2.6.1.42"/>
    </reaction>
</comment>